<dbReference type="Pfam" id="PF00400">
    <property type="entry name" value="WD40"/>
    <property type="match status" value="1"/>
</dbReference>
<dbReference type="PANTHER" id="PTHR22652">
    <property type="entry name" value="NUCLEOPORIN NUP43"/>
    <property type="match status" value="1"/>
</dbReference>
<dbReference type="Proteomes" id="UP000075883">
    <property type="component" value="Unassembled WGS sequence"/>
</dbReference>
<evidence type="ECO:0000313" key="5">
    <source>
        <dbReference type="EnsemblMetazoa" id="ACUA008900-PA"/>
    </source>
</evidence>
<reference evidence="5" key="2">
    <citation type="submission" date="2020-05" db="UniProtKB">
        <authorList>
            <consortium name="EnsemblMetazoa"/>
        </authorList>
    </citation>
    <scope>IDENTIFICATION</scope>
    <source>
        <strain evidence="5">A-37</strain>
    </source>
</reference>
<dbReference type="GO" id="GO:0031080">
    <property type="term" value="C:nuclear pore outer ring"/>
    <property type="evidence" value="ECO:0007669"/>
    <property type="project" value="TreeGrafter"/>
</dbReference>
<dbReference type="AlphaFoldDB" id="A0A182M408"/>
<dbReference type="Gene3D" id="2.130.10.10">
    <property type="entry name" value="YVTN repeat-like/Quinoprotein amine dehydrogenase"/>
    <property type="match status" value="1"/>
</dbReference>
<accession>A0A182M408</accession>
<dbReference type="VEuPathDB" id="VectorBase:ACUA008900"/>
<evidence type="ECO:0000256" key="2">
    <source>
        <dbReference type="ARBA" id="ARBA00022574"/>
    </source>
</evidence>
<keyword evidence="4" id="KW-0539">Nucleus</keyword>
<dbReference type="SMART" id="SM00320">
    <property type="entry name" value="WD40"/>
    <property type="match status" value="4"/>
</dbReference>
<name>A0A182M408_9DIPT</name>
<dbReference type="PANTHER" id="PTHR22652:SF0">
    <property type="entry name" value="NUCLEOPORIN NUP43"/>
    <property type="match status" value="1"/>
</dbReference>
<evidence type="ECO:0000256" key="1">
    <source>
        <dbReference type="ARBA" id="ARBA00004123"/>
    </source>
</evidence>
<dbReference type="InterPro" id="IPR036322">
    <property type="entry name" value="WD40_repeat_dom_sf"/>
</dbReference>
<evidence type="ECO:0000256" key="3">
    <source>
        <dbReference type="ARBA" id="ARBA00022737"/>
    </source>
</evidence>
<protein>
    <submittedName>
        <fullName evidence="5">Uncharacterized protein</fullName>
    </submittedName>
</protein>
<dbReference type="EMBL" id="AXCM01004406">
    <property type="status" value="NOT_ANNOTATED_CDS"/>
    <property type="molecule type" value="Genomic_DNA"/>
</dbReference>
<dbReference type="InterPro" id="IPR001680">
    <property type="entry name" value="WD40_rpt"/>
</dbReference>
<dbReference type="STRING" id="139723.A0A182M408"/>
<sequence>MMDAAGSDLDIPNDVQCFPLSDKMSCVRWIPNLMEDEHFFVTGSWGNKVNAVYLWNLVHDELTDGESDVPLVLKSMAKFGVAGDVVGLGFIDDTNLISVTSEGTLSVLDLNRESALSYDFTHKFNMHDLHTVDGRQSVCSTMAVSNIDQCIVTGGEDGTVNIISGNEGKVIDTIQHPDNSSISCISYIYPNIIVTGRHCGLLNVYDTRQDCSKPSASVETCHKDDHEMNVPMCINYLPKHTMAHIFVGLENGSLIDCDVRFPDKASYEFGEHSEPITDIQFSSRENTMYSADAGGKVIEWSLSKITNLFGYYVKKKHTRMQDFKAINSIDVNARQMICCGDAEMLYMIDLW</sequence>
<comment type="subcellular location">
    <subcellularLocation>
        <location evidence="1">Nucleus</location>
    </subcellularLocation>
</comment>
<evidence type="ECO:0000256" key="4">
    <source>
        <dbReference type="ARBA" id="ARBA00023242"/>
    </source>
</evidence>
<proteinExistence type="predicted"/>
<organism evidence="5 6">
    <name type="scientific">Anopheles culicifacies</name>
    <dbReference type="NCBI Taxonomy" id="139723"/>
    <lineage>
        <taxon>Eukaryota</taxon>
        <taxon>Metazoa</taxon>
        <taxon>Ecdysozoa</taxon>
        <taxon>Arthropoda</taxon>
        <taxon>Hexapoda</taxon>
        <taxon>Insecta</taxon>
        <taxon>Pterygota</taxon>
        <taxon>Neoptera</taxon>
        <taxon>Endopterygota</taxon>
        <taxon>Diptera</taxon>
        <taxon>Nematocera</taxon>
        <taxon>Culicoidea</taxon>
        <taxon>Culicidae</taxon>
        <taxon>Anophelinae</taxon>
        <taxon>Anopheles</taxon>
        <taxon>culicifacies species complex</taxon>
    </lineage>
</organism>
<dbReference type="EnsemblMetazoa" id="ACUA008900-RA">
    <property type="protein sequence ID" value="ACUA008900-PA"/>
    <property type="gene ID" value="ACUA008900"/>
</dbReference>
<evidence type="ECO:0000313" key="6">
    <source>
        <dbReference type="Proteomes" id="UP000075883"/>
    </source>
</evidence>
<keyword evidence="6" id="KW-1185">Reference proteome</keyword>
<keyword evidence="3" id="KW-0677">Repeat</keyword>
<dbReference type="SUPFAM" id="SSF50978">
    <property type="entry name" value="WD40 repeat-like"/>
    <property type="match status" value="1"/>
</dbReference>
<dbReference type="InterPro" id="IPR015943">
    <property type="entry name" value="WD40/YVTN_repeat-like_dom_sf"/>
</dbReference>
<reference evidence="6" key="1">
    <citation type="submission" date="2013-09" db="EMBL/GenBank/DDBJ databases">
        <title>The Genome Sequence of Anopheles culicifacies species A.</title>
        <authorList>
            <consortium name="The Broad Institute Genomics Platform"/>
            <person name="Neafsey D.E."/>
            <person name="Besansky N."/>
            <person name="Howell P."/>
            <person name="Walton C."/>
            <person name="Young S.K."/>
            <person name="Zeng Q."/>
            <person name="Gargeya S."/>
            <person name="Fitzgerald M."/>
            <person name="Haas B."/>
            <person name="Abouelleil A."/>
            <person name="Allen A.W."/>
            <person name="Alvarado L."/>
            <person name="Arachchi H.M."/>
            <person name="Berlin A.M."/>
            <person name="Chapman S.B."/>
            <person name="Gainer-Dewar J."/>
            <person name="Goldberg J."/>
            <person name="Griggs A."/>
            <person name="Gujja S."/>
            <person name="Hansen M."/>
            <person name="Howarth C."/>
            <person name="Imamovic A."/>
            <person name="Ireland A."/>
            <person name="Larimer J."/>
            <person name="McCowan C."/>
            <person name="Murphy C."/>
            <person name="Pearson M."/>
            <person name="Poon T.W."/>
            <person name="Priest M."/>
            <person name="Roberts A."/>
            <person name="Saif S."/>
            <person name="Shea T."/>
            <person name="Sisk P."/>
            <person name="Sykes S."/>
            <person name="Wortman J."/>
            <person name="Nusbaum C."/>
            <person name="Birren B."/>
        </authorList>
    </citation>
    <scope>NUCLEOTIDE SEQUENCE [LARGE SCALE GENOMIC DNA]</scope>
    <source>
        <strain evidence="6">A-37</strain>
    </source>
</reference>
<keyword evidence="2" id="KW-0853">WD repeat</keyword>